<dbReference type="PROSITE" id="PS00061">
    <property type="entry name" value="ADH_SHORT"/>
    <property type="match status" value="1"/>
</dbReference>
<dbReference type="eggNOG" id="COG4221">
    <property type="taxonomic scope" value="Bacteria"/>
</dbReference>
<dbReference type="STRING" id="314285.KT71_09247"/>
<reference evidence="5 6" key="2">
    <citation type="journal article" date="2009" name="PLoS ONE">
        <title>The photosynthetic apparatus and its regulation in the aerobic gammaproteobacterium Congregibacter litoralis gen. nov., sp. nov.</title>
        <authorList>
            <person name="Spring S."/>
            <person name="Lunsdorf H."/>
            <person name="Fuchs B.M."/>
            <person name="Tindall B.J."/>
        </authorList>
    </citation>
    <scope>NUCLEOTIDE SEQUENCE [LARGE SCALE GENOMIC DNA]</scope>
    <source>
        <strain evidence="5">KT71</strain>
    </source>
</reference>
<dbReference type="SUPFAM" id="SSF51735">
    <property type="entry name" value="NAD(P)-binding Rossmann-fold domains"/>
    <property type="match status" value="1"/>
</dbReference>
<evidence type="ECO:0000256" key="3">
    <source>
        <dbReference type="RuleBase" id="RU000363"/>
    </source>
</evidence>
<dbReference type="Gene3D" id="3.40.50.720">
    <property type="entry name" value="NAD(P)-binding Rossmann-like Domain"/>
    <property type="match status" value="1"/>
</dbReference>
<dbReference type="AlphaFoldDB" id="A4A4T0"/>
<organism evidence="5 6">
    <name type="scientific">Congregibacter litoralis KT71</name>
    <dbReference type="NCBI Taxonomy" id="314285"/>
    <lineage>
        <taxon>Bacteria</taxon>
        <taxon>Pseudomonadati</taxon>
        <taxon>Pseudomonadota</taxon>
        <taxon>Gammaproteobacteria</taxon>
        <taxon>Cellvibrionales</taxon>
        <taxon>Halieaceae</taxon>
        <taxon>Congregibacter</taxon>
    </lineage>
</organism>
<dbReference type="EMBL" id="AAOA02000003">
    <property type="protein sequence ID" value="EAQ98801.1"/>
    <property type="molecule type" value="Genomic_DNA"/>
</dbReference>
<name>A4A4T0_9GAMM</name>
<accession>A4A4T0</accession>
<gene>
    <name evidence="5" type="ORF">KT71_09247</name>
</gene>
<dbReference type="HOGENOM" id="CLU_010194_2_9_6"/>
<comment type="caution">
    <text evidence="5">The sequence shown here is derived from an EMBL/GenBank/DDBJ whole genome shotgun (WGS) entry which is preliminary data.</text>
</comment>
<feature type="signal peptide" evidence="4">
    <location>
        <begin position="1"/>
        <end position="19"/>
    </location>
</feature>
<dbReference type="InterPro" id="IPR036291">
    <property type="entry name" value="NAD(P)-bd_dom_sf"/>
</dbReference>
<dbReference type="InterPro" id="IPR020904">
    <property type="entry name" value="Sc_DH/Rdtase_CS"/>
</dbReference>
<evidence type="ECO:0000256" key="1">
    <source>
        <dbReference type="ARBA" id="ARBA00006484"/>
    </source>
</evidence>
<keyword evidence="6" id="KW-1185">Reference proteome</keyword>
<dbReference type="PANTHER" id="PTHR44169:SF6">
    <property type="entry name" value="NADPH-DEPENDENT 1-ACYLDIHYDROXYACETONE PHOSPHATE REDUCTASE"/>
    <property type="match status" value="1"/>
</dbReference>
<keyword evidence="4" id="KW-0732">Signal</keyword>
<dbReference type="GO" id="GO:0016491">
    <property type="term" value="F:oxidoreductase activity"/>
    <property type="evidence" value="ECO:0007669"/>
    <property type="project" value="UniProtKB-KW"/>
</dbReference>
<evidence type="ECO:0000256" key="2">
    <source>
        <dbReference type="ARBA" id="ARBA00023002"/>
    </source>
</evidence>
<dbReference type="InterPro" id="IPR002347">
    <property type="entry name" value="SDR_fam"/>
</dbReference>
<feature type="chain" id="PRO_5002665595" description="Short-chain dehydrogenase" evidence="4">
    <location>
        <begin position="20"/>
        <end position="321"/>
    </location>
</feature>
<proteinExistence type="inferred from homology"/>
<evidence type="ECO:0000256" key="4">
    <source>
        <dbReference type="SAM" id="SignalP"/>
    </source>
</evidence>
<keyword evidence="2" id="KW-0560">Oxidoreductase</keyword>
<dbReference type="Pfam" id="PF00106">
    <property type="entry name" value="adh_short"/>
    <property type="match status" value="1"/>
</dbReference>
<dbReference type="PRINTS" id="PR00081">
    <property type="entry name" value="GDHRDH"/>
</dbReference>
<dbReference type="OrthoDB" id="9775296at2"/>
<dbReference type="PANTHER" id="PTHR44169">
    <property type="entry name" value="NADPH-DEPENDENT 1-ACYLDIHYDROXYACETONE PHOSPHATE REDUCTASE"/>
    <property type="match status" value="1"/>
</dbReference>
<reference evidence="5 6" key="1">
    <citation type="journal article" date="2007" name="Proc. Natl. Acad. Sci. U.S.A.">
        <title>Characterization of a marine gammaproteobacterium capable of aerobic anoxygenic photosynthesis.</title>
        <authorList>
            <person name="Fuchs B.M."/>
            <person name="Spring S."/>
            <person name="Teeling H."/>
            <person name="Quast C."/>
            <person name="Wulf J."/>
            <person name="Schattenhofer M."/>
            <person name="Yan S."/>
            <person name="Ferriera S."/>
            <person name="Johnson J."/>
            <person name="Glockner F.O."/>
            <person name="Amann R."/>
        </authorList>
    </citation>
    <scope>NUCLEOTIDE SEQUENCE [LARGE SCALE GENOMIC DNA]</scope>
    <source>
        <strain evidence="5">KT71</strain>
    </source>
</reference>
<dbReference type="CDD" id="cd05374">
    <property type="entry name" value="17beta-HSD-like_SDR_c"/>
    <property type="match status" value="1"/>
</dbReference>
<dbReference type="RefSeq" id="WP_008294277.1">
    <property type="nucleotide sequence ID" value="NZ_CM002299.1"/>
</dbReference>
<dbReference type="PRINTS" id="PR00080">
    <property type="entry name" value="SDRFAMILY"/>
</dbReference>
<sequence length="321" mass="35203">MKRLILIIITCTLSFSASALESGTSGATPQRAILVTGATSGIGKEIALTLSRRGFFVYAGARKSADIEALSKIDNMRGIRLDVTIQADIDAAVETIEQSGRGLHGLVNNAGVFVFDPLIEVSERDMRFVMDVNVFGPYRVTKAFAPLLIEHQGRITTIGSLSGIFSGALMGPYGMSKHAVESYADSLAAEMSKFGVQVSVVEPGNFRSNIMENMRQRMAEIDSGERSSLFEDEITRFAGFTQSDRSRHLPPTPVADAVYKFMTAPEPKRRYLVAPDANEAHYAIRRALQRVEELNRDHPFTLSRDALVNLLDKVLETAAIE</sequence>
<evidence type="ECO:0000313" key="5">
    <source>
        <dbReference type="EMBL" id="EAQ98801.1"/>
    </source>
</evidence>
<comment type="similarity">
    <text evidence="1 3">Belongs to the short-chain dehydrogenases/reductases (SDR) family.</text>
</comment>
<evidence type="ECO:0008006" key="7">
    <source>
        <dbReference type="Google" id="ProtNLM"/>
    </source>
</evidence>
<protein>
    <recommendedName>
        <fullName evidence="7">Short-chain dehydrogenase</fullName>
    </recommendedName>
</protein>
<evidence type="ECO:0000313" key="6">
    <source>
        <dbReference type="Proteomes" id="UP000019205"/>
    </source>
</evidence>
<dbReference type="Proteomes" id="UP000019205">
    <property type="component" value="Chromosome"/>
</dbReference>